<dbReference type="InterPro" id="IPR001623">
    <property type="entry name" value="DnaJ_domain"/>
</dbReference>
<dbReference type="AlphaFoldDB" id="A0AAD8YAE2"/>
<dbReference type="GO" id="GO:0008270">
    <property type="term" value="F:zinc ion binding"/>
    <property type="evidence" value="ECO:0007669"/>
    <property type="project" value="UniProtKB-KW"/>
</dbReference>
<feature type="compositionally biased region" description="Acidic residues" evidence="2">
    <location>
        <begin position="395"/>
        <end position="420"/>
    </location>
</feature>
<accession>A0AAD8YAE2</accession>
<evidence type="ECO:0000313" key="6">
    <source>
        <dbReference type="Proteomes" id="UP001224775"/>
    </source>
</evidence>
<keyword evidence="1" id="KW-0863">Zinc-finger</keyword>
<feature type="compositionally biased region" description="Basic residues" evidence="2">
    <location>
        <begin position="317"/>
        <end position="332"/>
    </location>
</feature>
<evidence type="ECO:0000256" key="2">
    <source>
        <dbReference type="SAM" id="MobiDB-lite"/>
    </source>
</evidence>
<feature type="domain" description="J" evidence="3">
    <location>
        <begin position="7"/>
        <end position="77"/>
    </location>
</feature>
<evidence type="ECO:0000313" key="5">
    <source>
        <dbReference type="EMBL" id="KAK1741970.1"/>
    </source>
</evidence>
<evidence type="ECO:0000256" key="1">
    <source>
        <dbReference type="PROSITE-ProRule" id="PRU00042"/>
    </source>
</evidence>
<feature type="region of interest" description="Disordered" evidence="2">
    <location>
        <begin position="308"/>
        <end position="423"/>
    </location>
</feature>
<dbReference type="SUPFAM" id="SSF46565">
    <property type="entry name" value="Chaperone J-domain"/>
    <property type="match status" value="1"/>
</dbReference>
<dbReference type="PANTHER" id="PTHR44029:SF1">
    <property type="entry name" value="DNAJ HOMOLOG SUBFAMILY C MEMBER 21"/>
    <property type="match status" value="1"/>
</dbReference>
<dbReference type="Pfam" id="PF21884">
    <property type="entry name" value="ZUO1-like_ZHD"/>
    <property type="match status" value="1"/>
</dbReference>
<keyword evidence="1" id="KW-0862">Zinc</keyword>
<name>A0AAD8YAE2_9STRA</name>
<evidence type="ECO:0000259" key="4">
    <source>
        <dbReference type="PROSITE" id="PS50157"/>
    </source>
</evidence>
<dbReference type="Gene3D" id="1.10.287.110">
    <property type="entry name" value="DnaJ domain"/>
    <property type="match status" value="1"/>
</dbReference>
<dbReference type="Pfam" id="PF00226">
    <property type="entry name" value="DnaJ"/>
    <property type="match status" value="1"/>
</dbReference>
<dbReference type="EMBL" id="JATAAI010000012">
    <property type="protein sequence ID" value="KAK1741970.1"/>
    <property type="molecule type" value="Genomic_DNA"/>
</dbReference>
<dbReference type="PROSITE" id="PS00636">
    <property type="entry name" value="DNAJ_1"/>
    <property type="match status" value="1"/>
</dbReference>
<sequence>MTGQIRCHYDVLGIERDADAAIIKKAHRKLALRHHPDKTVSLNEQQREESATEFKLIQAAYECLGDPDERKWYDEHRDMILRGGMHGSDGADGESSFLYDVTPYHFSGCYDSYDDNNPDSFYSVYAECFECIYNGEKDGFISEGNIDLNDMFNAHLSEVSFGNSKSKWEDVSAFYRSWEAFSSCLSFAWVDIYHLNDIREAPSRRIRRLMEDDNRKKRKAAKKERVEEICALVTFVKKRDPRVRAQREKQLRDQAEKEAKGKKDAEERKKNREIAKQEWRIQQELALAEQEATDLDAGRIRLAVLDSDDDYDYGGKGKGRKKKKGKRRGKNNKRNDFDSEDIDEVDAPVDVTDTSAAEVENDDTDALEVDEEGNDSTPISDDVDVDDSGSNQPDNDVDEDNDVEYDSMSSEEESESEEEPDSWRCECCRKDFKSAAQFENHAKSKKHKEKWKQYEKKLQKEAKKKAVEDLMDEIA</sequence>
<comment type="caution">
    <text evidence="5">The sequence shown here is derived from an EMBL/GenBank/DDBJ whole genome shotgun (WGS) entry which is preliminary data.</text>
</comment>
<dbReference type="Proteomes" id="UP001224775">
    <property type="component" value="Unassembled WGS sequence"/>
</dbReference>
<reference evidence="5" key="1">
    <citation type="submission" date="2023-06" db="EMBL/GenBank/DDBJ databases">
        <title>Survivors Of The Sea: Transcriptome response of Skeletonema marinoi to long-term dormancy.</title>
        <authorList>
            <person name="Pinder M.I.M."/>
            <person name="Kourtchenko O."/>
            <person name="Robertson E.K."/>
            <person name="Larsson T."/>
            <person name="Maumus F."/>
            <person name="Osuna-Cruz C.M."/>
            <person name="Vancaester E."/>
            <person name="Stenow R."/>
            <person name="Vandepoele K."/>
            <person name="Ploug H."/>
            <person name="Bruchert V."/>
            <person name="Godhe A."/>
            <person name="Topel M."/>
        </authorList>
    </citation>
    <scope>NUCLEOTIDE SEQUENCE</scope>
    <source>
        <strain evidence="5">R05AC</strain>
    </source>
</reference>
<dbReference type="PROSITE" id="PS50076">
    <property type="entry name" value="DNAJ_2"/>
    <property type="match status" value="1"/>
</dbReference>
<keyword evidence="6" id="KW-1185">Reference proteome</keyword>
<protein>
    <submittedName>
        <fullName evidence="5">DnaJ domain-containing protein</fullName>
    </submittedName>
</protein>
<dbReference type="InterPro" id="IPR051964">
    <property type="entry name" value="Chaperone_stress_response"/>
</dbReference>
<feature type="compositionally biased region" description="Acidic residues" evidence="2">
    <location>
        <begin position="359"/>
        <end position="374"/>
    </location>
</feature>
<dbReference type="PANTHER" id="PTHR44029">
    <property type="entry name" value="DNAJ HOMOLOG SUBFAMILY C MEMBER 21"/>
    <property type="match status" value="1"/>
</dbReference>
<dbReference type="InterPro" id="IPR018253">
    <property type="entry name" value="DnaJ_domain_CS"/>
</dbReference>
<proteinExistence type="predicted"/>
<feature type="region of interest" description="Disordered" evidence="2">
    <location>
        <begin position="243"/>
        <end position="271"/>
    </location>
</feature>
<dbReference type="SUPFAM" id="SSF57667">
    <property type="entry name" value="beta-beta-alpha zinc fingers"/>
    <property type="match status" value="1"/>
</dbReference>
<dbReference type="InterPro" id="IPR013087">
    <property type="entry name" value="Znf_C2H2_type"/>
</dbReference>
<organism evidence="5 6">
    <name type="scientific">Skeletonema marinoi</name>
    <dbReference type="NCBI Taxonomy" id="267567"/>
    <lineage>
        <taxon>Eukaryota</taxon>
        <taxon>Sar</taxon>
        <taxon>Stramenopiles</taxon>
        <taxon>Ochrophyta</taxon>
        <taxon>Bacillariophyta</taxon>
        <taxon>Coscinodiscophyceae</taxon>
        <taxon>Thalassiosirophycidae</taxon>
        <taxon>Thalassiosirales</taxon>
        <taxon>Skeletonemataceae</taxon>
        <taxon>Skeletonema</taxon>
        <taxon>Skeletonema marinoi-dohrnii complex</taxon>
    </lineage>
</organism>
<gene>
    <name evidence="5" type="ORF">QTG54_007543</name>
</gene>
<feature type="compositionally biased region" description="Acidic residues" evidence="2">
    <location>
        <begin position="338"/>
        <end position="347"/>
    </location>
</feature>
<dbReference type="Pfam" id="PF12874">
    <property type="entry name" value="zf-met"/>
    <property type="match status" value="1"/>
</dbReference>
<dbReference type="CDD" id="cd06257">
    <property type="entry name" value="DnaJ"/>
    <property type="match status" value="1"/>
</dbReference>
<evidence type="ECO:0000259" key="3">
    <source>
        <dbReference type="PROSITE" id="PS50076"/>
    </source>
</evidence>
<dbReference type="InterPro" id="IPR036869">
    <property type="entry name" value="J_dom_sf"/>
</dbReference>
<keyword evidence="1" id="KW-0479">Metal-binding</keyword>
<dbReference type="PRINTS" id="PR00625">
    <property type="entry name" value="JDOMAIN"/>
</dbReference>
<dbReference type="Gene3D" id="3.30.160.60">
    <property type="entry name" value="Classic Zinc Finger"/>
    <property type="match status" value="1"/>
</dbReference>
<dbReference type="InterPro" id="IPR036236">
    <property type="entry name" value="Znf_C2H2_sf"/>
</dbReference>
<dbReference type="InterPro" id="IPR054076">
    <property type="entry name" value="ZUO1-like_ZHD"/>
</dbReference>
<dbReference type="PROSITE" id="PS50157">
    <property type="entry name" value="ZINC_FINGER_C2H2_2"/>
    <property type="match status" value="1"/>
</dbReference>
<dbReference type="PROSITE" id="PS00028">
    <property type="entry name" value="ZINC_FINGER_C2H2_1"/>
    <property type="match status" value="1"/>
</dbReference>
<dbReference type="SMART" id="SM00271">
    <property type="entry name" value="DnaJ"/>
    <property type="match status" value="1"/>
</dbReference>
<feature type="domain" description="C2H2-type" evidence="4">
    <location>
        <begin position="423"/>
        <end position="452"/>
    </location>
</feature>
<dbReference type="GO" id="GO:0005737">
    <property type="term" value="C:cytoplasm"/>
    <property type="evidence" value="ECO:0007669"/>
    <property type="project" value="TreeGrafter"/>
</dbReference>